<keyword evidence="7 9" id="KW-0460">Magnesium</keyword>
<proteinExistence type="inferred from homology"/>
<keyword evidence="4 9" id="KW-0479">Metal-binding</keyword>
<evidence type="ECO:0000256" key="6">
    <source>
        <dbReference type="ARBA" id="ARBA00022801"/>
    </source>
</evidence>
<evidence type="ECO:0000256" key="4">
    <source>
        <dbReference type="ARBA" id="ARBA00022723"/>
    </source>
</evidence>
<evidence type="ECO:0000256" key="5">
    <source>
        <dbReference type="ARBA" id="ARBA00022759"/>
    </source>
</evidence>
<protein>
    <recommendedName>
        <fullName evidence="9">CRISPR-associated endoribonuclease Cas2</fullName>
        <ecNumber evidence="9">3.1.-.-</ecNumber>
    </recommendedName>
</protein>
<comment type="caution">
    <text evidence="10">The sequence shown here is derived from an EMBL/GenBank/DDBJ whole genome shotgun (WGS) entry which is preliminary data.</text>
</comment>
<comment type="cofactor">
    <cofactor evidence="1 9">
        <name>Mg(2+)</name>
        <dbReference type="ChEBI" id="CHEBI:18420"/>
    </cofactor>
</comment>
<comment type="function">
    <text evidence="9">CRISPR (clustered regularly interspaced short palindromic repeat), is an adaptive immune system that provides protection against mobile genetic elements (viruses, transposable elements and conjugative plasmids). CRISPR clusters contain sequences complementary to antecedent mobile elements and target invading nucleic acids. CRISPR clusters are transcribed and processed into CRISPR RNA (crRNA). Functions as a ssRNA-specific endoribonuclease. Involved in the integration of spacer DNA into the CRISPR cassette.</text>
</comment>
<dbReference type="InterPro" id="IPR019199">
    <property type="entry name" value="Virulence_VapD/CRISPR_Cas2"/>
</dbReference>
<keyword evidence="6 9" id="KW-0378">Hydrolase</keyword>
<dbReference type="EMBL" id="JBBLZC010000024">
    <property type="protein sequence ID" value="MEK0085288.1"/>
    <property type="molecule type" value="Genomic_DNA"/>
</dbReference>
<reference evidence="10 11" key="1">
    <citation type="submission" date="2024-01" db="EMBL/GenBank/DDBJ databases">
        <title>Multi-omics insights into the function and evolution of sodium benzoate biodegradation pathways in Benzoatithermus flavus gen. nov., sp. nov. from hot spring.</title>
        <authorList>
            <person name="Hu C.-J."/>
            <person name="Li W.-J."/>
        </authorList>
    </citation>
    <scope>NUCLEOTIDE SEQUENCE [LARGE SCALE GENOMIC DNA]</scope>
    <source>
        <strain evidence="10 11">SYSU G07066</strain>
    </source>
</reference>
<dbReference type="InterPro" id="IPR021127">
    <property type="entry name" value="CRISPR_associated_Cas2"/>
</dbReference>
<dbReference type="Pfam" id="PF09827">
    <property type="entry name" value="CRISPR_Cas2"/>
    <property type="match status" value="1"/>
</dbReference>
<dbReference type="HAMAP" id="MF_01471">
    <property type="entry name" value="Cas2"/>
    <property type="match status" value="1"/>
</dbReference>
<evidence type="ECO:0000256" key="7">
    <source>
        <dbReference type="ARBA" id="ARBA00022842"/>
    </source>
</evidence>
<dbReference type="Gene3D" id="3.30.70.240">
    <property type="match status" value="1"/>
</dbReference>
<evidence type="ECO:0000256" key="8">
    <source>
        <dbReference type="ARBA" id="ARBA00023118"/>
    </source>
</evidence>
<sequence length="94" mass="10639">MPKRALHLVAYDIRCPRRLARVLHVVKAWSTGGQRSVHECWLTAGERAALEQELAAVIDRREDSVLLIRLDTARAVRTLGIARPPRDVRFAFIG</sequence>
<keyword evidence="3 9" id="KW-0540">Nuclease</keyword>
<evidence type="ECO:0000256" key="3">
    <source>
        <dbReference type="ARBA" id="ARBA00022722"/>
    </source>
</evidence>
<dbReference type="SUPFAM" id="SSF143430">
    <property type="entry name" value="TTP0101/SSO1404-like"/>
    <property type="match status" value="1"/>
</dbReference>
<comment type="subunit">
    <text evidence="9">Homodimer, forms a heterotetramer with a Cas1 homodimer.</text>
</comment>
<dbReference type="Proteomes" id="UP001375743">
    <property type="component" value="Unassembled WGS sequence"/>
</dbReference>
<organism evidence="10 11">
    <name type="scientific">Benzoatithermus flavus</name>
    <dbReference type="NCBI Taxonomy" id="3108223"/>
    <lineage>
        <taxon>Bacteria</taxon>
        <taxon>Pseudomonadati</taxon>
        <taxon>Pseudomonadota</taxon>
        <taxon>Alphaproteobacteria</taxon>
        <taxon>Geminicoccales</taxon>
        <taxon>Geminicoccaceae</taxon>
        <taxon>Benzoatithermus</taxon>
    </lineage>
</organism>
<comment type="similarity">
    <text evidence="2 9">Belongs to the CRISPR-associated endoribonuclease Cas2 protein family.</text>
</comment>
<evidence type="ECO:0000256" key="2">
    <source>
        <dbReference type="ARBA" id="ARBA00009959"/>
    </source>
</evidence>
<gene>
    <name evidence="9" type="primary">cas2</name>
    <name evidence="10" type="ORF">U1T56_19220</name>
</gene>
<dbReference type="PANTHER" id="PTHR34405:SF3">
    <property type="entry name" value="CRISPR-ASSOCIATED ENDORIBONUCLEASE CAS2 3"/>
    <property type="match status" value="1"/>
</dbReference>
<accession>A0ABU8XVQ7</accession>
<keyword evidence="8 9" id="KW-0051">Antiviral defense</keyword>
<dbReference type="EC" id="3.1.-.-" evidence="9"/>
<dbReference type="CDD" id="cd09725">
    <property type="entry name" value="Cas2_I_II_III"/>
    <property type="match status" value="1"/>
</dbReference>
<evidence type="ECO:0000313" key="10">
    <source>
        <dbReference type="EMBL" id="MEK0085288.1"/>
    </source>
</evidence>
<evidence type="ECO:0000256" key="1">
    <source>
        <dbReference type="ARBA" id="ARBA00001946"/>
    </source>
</evidence>
<name>A0ABU8XVQ7_9PROT</name>
<dbReference type="RefSeq" id="WP_418161137.1">
    <property type="nucleotide sequence ID" value="NZ_JBBLZC010000024.1"/>
</dbReference>
<keyword evidence="11" id="KW-1185">Reference proteome</keyword>
<feature type="binding site" evidence="9">
    <location>
        <position position="12"/>
    </location>
    <ligand>
        <name>Mg(2+)</name>
        <dbReference type="ChEBI" id="CHEBI:18420"/>
        <note>catalytic</note>
    </ligand>
</feature>
<dbReference type="PANTHER" id="PTHR34405">
    <property type="entry name" value="CRISPR-ASSOCIATED ENDORIBONUCLEASE CAS2"/>
    <property type="match status" value="1"/>
</dbReference>
<keyword evidence="5 9" id="KW-0255">Endonuclease</keyword>
<evidence type="ECO:0000256" key="9">
    <source>
        <dbReference type="HAMAP-Rule" id="MF_01471"/>
    </source>
</evidence>
<evidence type="ECO:0000313" key="11">
    <source>
        <dbReference type="Proteomes" id="UP001375743"/>
    </source>
</evidence>
<dbReference type="GO" id="GO:0004519">
    <property type="term" value="F:endonuclease activity"/>
    <property type="evidence" value="ECO:0007669"/>
    <property type="project" value="UniProtKB-KW"/>
</dbReference>